<dbReference type="InterPro" id="IPR016032">
    <property type="entry name" value="Sig_transdc_resp-reg_C-effctor"/>
</dbReference>
<dbReference type="InterPro" id="IPR000792">
    <property type="entry name" value="Tscrpt_reg_LuxR_C"/>
</dbReference>
<dbReference type="SUPFAM" id="SSF46894">
    <property type="entry name" value="C-terminal effector domain of the bipartite response regulators"/>
    <property type="match status" value="1"/>
</dbReference>
<dbReference type="AlphaFoldDB" id="A0A0M4QMN4"/>
<sequence length="200" mass="21784">MVDTGNPPAELHDLLEDLLNRFPQVISDSGYNSALYQNLVAVFNLLYAAELGRARDEGNNARQWMAAATALQTVSFLWEETYACWRGAESFLLHGHSQGTPAASLLRRGLNLARDLQATPLQEQFLDLAAQARIDTTDPGAAAAQEAHKQLPGLTYGEIAQELVISEKTVSSHISNLLRKAATANRLDLSRLATRRASGS</sequence>
<dbReference type="RefSeq" id="WP_062006927.1">
    <property type="nucleotide sequence ID" value="NZ_CP012677.1"/>
</dbReference>
<dbReference type="Proteomes" id="UP000062833">
    <property type="component" value="Chromosome"/>
</dbReference>
<dbReference type="GO" id="GO:0006355">
    <property type="term" value="P:regulation of DNA-templated transcription"/>
    <property type="evidence" value="ECO:0007669"/>
    <property type="project" value="InterPro"/>
</dbReference>
<gene>
    <name evidence="2" type="ORF">AOC05_08910</name>
</gene>
<name>A0A0M4QMN4_9MICC</name>
<dbReference type="PROSITE" id="PS00622">
    <property type="entry name" value="HTH_LUXR_1"/>
    <property type="match status" value="1"/>
</dbReference>
<dbReference type="InterPro" id="IPR036388">
    <property type="entry name" value="WH-like_DNA-bd_sf"/>
</dbReference>
<dbReference type="KEGG" id="aaq:AOC05_08910"/>
<evidence type="ECO:0000313" key="3">
    <source>
        <dbReference type="Proteomes" id="UP000062833"/>
    </source>
</evidence>
<evidence type="ECO:0000259" key="1">
    <source>
        <dbReference type="PROSITE" id="PS00622"/>
    </source>
</evidence>
<dbReference type="PATRIC" id="fig|656366.3.peg.1935"/>
<keyword evidence="3" id="KW-1185">Reference proteome</keyword>
<evidence type="ECO:0000313" key="2">
    <source>
        <dbReference type="EMBL" id="ALE92410.1"/>
    </source>
</evidence>
<reference evidence="3" key="1">
    <citation type="submission" date="2015-09" db="EMBL/GenBank/DDBJ databases">
        <title>Complete genome of Arthrobacter alpinus strain R3.8.</title>
        <authorList>
            <person name="See-Too W.S."/>
            <person name="Chan K.G."/>
        </authorList>
    </citation>
    <scope>NUCLEOTIDE SEQUENCE [LARGE SCALE GENOMIC DNA]</scope>
    <source>
        <strain evidence="3">R3.8</strain>
    </source>
</reference>
<dbReference type="EMBL" id="CP012677">
    <property type="protein sequence ID" value="ALE92410.1"/>
    <property type="molecule type" value="Genomic_DNA"/>
</dbReference>
<accession>A0A0M4QMN4</accession>
<feature type="domain" description="HTH luxR-type" evidence="1">
    <location>
        <begin position="153"/>
        <end position="180"/>
    </location>
</feature>
<dbReference type="PRINTS" id="PR00038">
    <property type="entry name" value="HTHLUXR"/>
</dbReference>
<dbReference type="CDD" id="cd06170">
    <property type="entry name" value="LuxR_C_like"/>
    <property type="match status" value="1"/>
</dbReference>
<organism evidence="2 3">
    <name type="scientific">Arthrobacter alpinus</name>
    <dbReference type="NCBI Taxonomy" id="656366"/>
    <lineage>
        <taxon>Bacteria</taxon>
        <taxon>Bacillati</taxon>
        <taxon>Actinomycetota</taxon>
        <taxon>Actinomycetes</taxon>
        <taxon>Micrococcales</taxon>
        <taxon>Micrococcaceae</taxon>
        <taxon>Arthrobacter</taxon>
    </lineage>
</organism>
<dbReference type="OrthoDB" id="144293at2"/>
<protein>
    <recommendedName>
        <fullName evidence="1">HTH luxR-type domain-containing protein</fullName>
    </recommendedName>
</protein>
<dbReference type="Gene3D" id="1.10.10.10">
    <property type="entry name" value="Winged helix-like DNA-binding domain superfamily/Winged helix DNA-binding domain"/>
    <property type="match status" value="1"/>
</dbReference>
<dbReference type="Pfam" id="PF00196">
    <property type="entry name" value="GerE"/>
    <property type="match status" value="1"/>
</dbReference>
<dbReference type="SMART" id="SM00421">
    <property type="entry name" value="HTH_LUXR"/>
    <property type="match status" value="1"/>
</dbReference>
<dbReference type="GO" id="GO:0003677">
    <property type="term" value="F:DNA binding"/>
    <property type="evidence" value="ECO:0007669"/>
    <property type="project" value="InterPro"/>
</dbReference>
<proteinExistence type="predicted"/>